<feature type="compositionally biased region" description="Low complexity" evidence="1">
    <location>
        <begin position="111"/>
        <end position="123"/>
    </location>
</feature>
<sequence>MMSMPTLSPRGFILSQGAQKLQDQQRTSKKGAEGSKETSQKKNVSRPKLVRVPSTGAVTTKERKIQGAPAWKKIRTKTGSASSTHSEESLPLVPLDDLGITPSMVPATGTVEVSSPSPQPQESFVASGSTTAGVSNPSLPSTHTTSSKNLKKRSSSQGRSPNSAKSPYRLKWHVNQADRAIASSEVVLQVVEGICLAIDVKSFDKMAVDEVE</sequence>
<feature type="region of interest" description="Disordered" evidence="1">
    <location>
        <begin position="1"/>
        <end position="169"/>
    </location>
</feature>
<gene>
    <name evidence="2" type="ORF">NE237_020766</name>
</gene>
<evidence type="ECO:0000313" key="2">
    <source>
        <dbReference type="EMBL" id="KAJ4960856.1"/>
    </source>
</evidence>
<proteinExistence type="predicted"/>
<accession>A0A9Q0K2M0</accession>
<feature type="compositionally biased region" description="Basic and acidic residues" evidence="1">
    <location>
        <begin position="30"/>
        <end position="40"/>
    </location>
</feature>
<protein>
    <submittedName>
        <fullName evidence="2">Uncharacterized protein</fullName>
    </submittedName>
</protein>
<name>A0A9Q0K2M0_9MAGN</name>
<organism evidence="2 3">
    <name type="scientific">Protea cynaroides</name>
    <dbReference type="NCBI Taxonomy" id="273540"/>
    <lineage>
        <taxon>Eukaryota</taxon>
        <taxon>Viridiplantae</taxon>
        <taxon>Streptophyta</taxon>
        <taxon>Embryophyta</taxon>
        <taxon>Tracheophyta</taxon>
        <taxon>Spermatophyta</taxon>
        <taxon>Magnoliopsida</taxon>
        <taxon>Proteales</taxon>
        <taxon>Proteaceae</taxon>
        <taxon>Protea</taxon>
    </lineage>
</organism>
<feature type="compositionally biased region" description="Polar residues" evidence="1">
    <location>
        <begin position="16"/>
        <end position="25"/>
    </location>
</feature>
<comment type="caution">
    <text evidence="2">The sequence shown here is derived from an EMBL/GenBank/DDBJ whole genome shotgun (WGS) entry which is preliminary data.</text>
</comment>
<dbReference type="Proteomes" id="UP001141806">
    <property type="component" value="Unassembled WGS sequence"/>
</dbReference>
<keyword evidence="3" id="KW-1185">Reference proteome</keyword>
<evidence type="ECO:0000313" key="3">
    <source>
        <dbReference type="Proteomes" id="UP001141806"/>
    </source>
</evidence>
<reference evidence="2" key="1">
    <citation type="journal article" date="2023" name="Plant J.">
        <title>The genome of the king protea, Protea cynaroides.</title>
        <authorList>
            <person name="Chang J."/>
            <person name="Duong T.A."/>
            <person name="Schoeman C."/>
            <person name="Ma X."/>
            <person name="Roodt D."/>
            <person name="Barker N."/>
            <person name="Li Z."/>
            <person name="Van de Peer Y."/>
            <person name="Mizrachi E."/>
        </authorList>
    </citation>
    <scope>NUCLEOTIDE SEQUENCE</scope>
    <source>
        <tissue evidence="2">Young leaves</tissue>
    </source>
</reference>
<dbReference type="EMBL" id="JAMYWD010000009">
    <property type="protein sequence ID" value="KAJ4960856.1"/>
    <property type="molecule type" value="Genomic_DNA"/>
</dbReference>
<dbReference type="AlphaFoldDB" id="A0A9Q0K2M0"/>
<evidence type="ECO:0000256" key="1">
    <source>
        <dbReference type="SAM" id="MobiDB-lite"/>
    </source>
</evidence>
<feature type="compositionally biased region" description="Polar residues" evidence="1">
    <location>
        <begin position="124"/>
        <end position="148"/>
    </location>
</feature>
<feature type="compositionally biased region" description="Polar residues" evidence="1">
    <location>
        <begin position="155"/>
        <end position="165"/>
    </location>
</feature>